<protein>
    <submittedName>
        <fullName evidence="2">Uncharacterized protein</fullName>
    </submittedName>
</protein>
<accession>A0AA85JK86</accession>
<organism evidence="1 2">
    <name type="scientific">Trichobilharzia regenti</name>
    <name type="common">Nasal bird schistosome</name>
    <dbReference type="NCBI Taxonomy" id="157069"/>
    <lineage>
        <taxon>Eukaryota</taxon>
        <taxon>Metazoa</taxon>
        <taxon>Spiralia</taxon>
        <taxon>Lophotrochozoa</taxon>
        <taxon>Platyhelminthes</taxon>
        <taxon>Trematoda</taxon>
        <taxon>Digenea</taxon>
        <taxon>Strigeidida</taxon>
        <taxon>Schistosomatoidea</taxon>
        <taxon>Schistosomatidae</taxon>
        <taxon>Trichobilharzia</taxon>
    </lineage>
</organism>
<evidence type="ECO:0000313" key="1">
    <source>
        <dbReference type="Proteomes" id="UP000050795"/>
    </source>
</evidence>
<reference evidence="1" key="1">
    <citation type="submission" date="2022-06" db="EMBL/GenBank/DDBJ databases">
        <authorList>
            <person name="Berger JAMES D."/>
            <person name="Berger JAMES D."/>
        </authorList>
    </citation>
    <scope>NUCLEOTIDE SEQUENCE [LARGE SCALE GENOMIC DNA]</scope>
</reference>
<dbReference type="Proteomes" id="UP000050795">
    <property type="component" value="Unassembled WGS sequence"/>
</dbReference>
<dbReference type="AlphaFoldDB" id="A0AA85JK86"/>
<proteinExistence type="predicted"/>
<name>A0AA85JK86_TRIRE</name>
<keyword evidence="1" id="KW-1185">Reference proteome</keyword>
<dbReference type="WBParaSite" id="TREG1_25310.1">
    <property type="protein sequence ID" value="TREG1_25310.1"/>
    <property type="gene ID" value="TREG1_25310"/>
</dbReference>
<reference evidence="2" key="2">
    <citation type="submission" date="2023-11" db="UniProtKB">
        <authorList>
            <consortium name="WormBaseParasite"/>
        </authorList>
    </citation>
    <scope>IDENTIFICATION</scope>
</reference>
<evidence type="ECO:0000313" key="2">
    <source>
        <dbReference type="WBParaSite" id="TREG1_25310.1"/>
    </source>
</evidence>
<sequence>MKSTPHVLLIIYSSAYRNDALVKWKLTSRLKELGFRPQKEVKWCSVDGNSTGLRLKTCLFLPYPATV</sequence>